<evidence type="ECO:0000313" key="2">
    <source>
        <dbReference type="Proteomes" id="UP001056855"/>
    </source>
</evidence>
<dbReference type="GeneID" id="73292469"/>
<protein>
    <submittedName>
        <fullName evidence="1">Uncharacterized protein</fullName>
    </submittedName>
</protein>
<reference evidence="1" key="1">
    <citation type="submission" date="2022-06" db="EMBL/GenBank/DDBJ databases">
        <title>Diverse halophilic archaea isolated from saline environments.</title>
        <authorList>
            <person name="Cui H.-L."/>
        </authorList>
    </citation>
    <scope>NUCLEOTIDE SEQUENCE</scope>
    <source>
        <strain evidence="1">WLHS1</strain>
        <plasmid evidence="1">unnamed2</plasmid>
    </source>
</reference>
<dbReference type="EMBL" id="CP100357">
    <property type="protein sequence ID" value="UTF55855.1"/>
    <property type="molecule type" value="Genomic_DNA"/>
</dbReference>
<dbReference type="AlphaFoldDB" id="A0A9E7SWW6"/>
<organism evidence="1 2">
    <name type="scientific">Natronosalvus rutilus</name>
    <dbReference type="NCBI Taxonomy" id="2953753"/>
    <lineage>
        <taxon>Archaea</taxon>
        <taxon>Methanobacteriati</taxon>
        <taxon>Methanobacteriota</taxon>
        <taxon>Stenosarchaea group</taxon>
        <taxon>Halobacteria</taxon>
        <taxon>Halobacteriales</taxon>
        <taxon>Natrialbaceae</taxon>
        <taxon>Natronosalvus</taxon>
    </lineage>
</organism>
<geneLocation type="plasmid" evidence="1 2">
    <name>unnamed2</name>
</geneLocation>
<dbReference type="KEGG" id="sawl:NGM29_20445"/>
<keyword evidence="1" id="KW-0614">Plasmid</keyword>
<sequence length="129" mass="14520">MGTDNKSNAGTVDAIVSGSMSSTDLPIDLDDFFQHLANEQTRYVLYLLTERGGTVHLEEINDYFDSSSDKLMLHHSVVPRLVDFHLVDYDQETKAITPTPLCDDLTSALETVKALEKEPVNEFLEQMNR</sequence>
<keyword evidence="2" id="KW-1185">Reference proteome</keyword>
<accession>A0A9E7SWW6</accession>
<name>A0A9E7SWW6_9EURY</name>
<evidence type="ECO:0000313" key="1">
    <source>
        <dbReference type="EMBL" id="UTF55855.1"/>
    </source>
</evidence>
<dbReference type="Proteomes" id="UP001056855">
    <property type="component" value="Plasmid unnamed2"/>
</dbReference>
<proteinExistence type="predicted"/>
<dbReference type="RefSeq" id="WP_254161303.1">
    <property type="nucleotide sequence ID" value="NZ_CP100357.1"/>
</dbReference>
<gene>
    <name evidence="1" type="ORF">NGM29_20445</name>
</gene>